<reference evidence="2 3" key="1">
    <citation type="submission" date="2020-03" db="EMBL/GenBank/DDBJ databases">
        <title>Weissella sp. nov., isolated from Cybister lewisianus.</title>
        <authorList>
            <person name="Hyun D.-W."/>
            <person name="Bae J.-W."/>
        </authorList>
    </citation>
    <scope>NUCLEOTIDE SEQUENCE [LARGE SCALE GENOMIC DNA]</scope>
    <source>
        <strain evidence="2 3">HDW19</strain>
    </source>
</reference>
<accession>A0A6G8AYF7</accession>
<evidence type="ECO:0000313" key="2">
    <source>
        <dbReference type="EMBL" id="QIL50098.1"/>
    </source>
</evidence>
<evidence type="ECO:0000313" key="3">
    <source>
        <dbReference type="Proteomes" id="UP000500741"/>
    </source>
</evidence>
<dbReference type="InterPro" id="IPR010332">
    <property type="entry name" value="ATPase_terminase-su_N"/>
</dbReference>
<evidence type="ECO:0000259" key="1">
    <source>
        <dbReference type="Pfam" id="PF06056"/>
    </source>
</evidence>
<dbReference type="KEGG" id="wco:G7084_01430"/>
<dbReference type="SUPFAM" id="SSF46689">
    <property type="entry name" value="Homeodomain-like"/>
    <property type="match status" value="1"/>
</dbReference>
<dbReference type="Proteomes" id="UP000500741">
    <property type="component" value="Chromosome"/>
</dbReference>
<name>A0A6G8AYF7_9LACO</name>
<dbReference type="AlphaFoldDB" id="A0A6G8AYF7"/>
<sequence length="81" mass="9791">MTEKWEEAEQDYLTGMKYKDIAAKYDVTLNTVKSWKQRYEWSRSGAPPKQKSVHTKGSYVNNSDIKIRINFEKRFNYLTYW</sequence>
<dbReference type="EMBL" id="CP049888">
    <property type="protein sequence ID" value="QIL50098.1"/>
    <property type="molecule type" value="Genomic_DNA"/>
</dbReference>
<feature type="domain" description="Terminase ATPase subunit N-terminal" evidence="1">
    <location>
        <begin position="8"/>
        <end position="43"/>
    </location>
</feature>
<gene>
    <name evidence="2" type="ORF">G7084_01430</name>
</gene>
<dbReference type="Pfam" id="PF06056">
    <property type="entry name" value="Terminase_5"/>
    <property type="match status" value="1"/>
</dbReference>
<protein>
    <recommendedName>
        <fullName evidence="1">Terminase ATPase subunit N-terminal domain-containing protein</fullName>
    </recommendedName>
</protein>
<dbReference type="InterPro" id="IPR009057">
    <property type="entry name" value="Homeodomain-like_sf"/>
</dbReference>
<dbReference type="RefSeq" id="WP_166009370.1">
    <property type="nucleotide sequence ID" value="NZ_CP049888.1"/>
</dbReference>
<proteinExistence type="predicted"/>
<organism evidence="2 3">
    <name type="scientific">Weissella coleopterorum</name>
    <dbReference type="NCBI Taxonomy" id="2714949"/>
    <lineage>
        <taxon>Bacteria</taxon>
        <taxon>Bacillati</taxon>
        <taxon>Bacillota</taxon>
        <taxon>Bacilli</taxon>
        <taxon>Lactobacillales</taxon>
        <taxon>Lactobacillaceae</taxon>
        <taxon>Weissella</taxon>
    </lineage>
</organism>
<keyword evidence="3" id="KW-1185">Reference proteome</keyword>